<protein>
    <submittedName>
        <fullName evidence="3">Predicted oxidoreductase</fullName>
    </submittedName>
</protein>
<dbReference type="AlphaFoldDB" id="A0A1I2INE3"/>
<dbReference type="GO" id="GO:0016491">
    <property type="term" value="F:oxidoreductase activity"/>
    <property type="evidence" value="ECO:0007669"/>
    <property type="project" value="InterPro"/>
</dbReference>
<dbReference type="PANTHER" id="PTHR43147">
    <property type="entry name" value="PROTEIN TAS"/>
    <property type="match status" value="1"/>
</dbReference>
<feature type="coiled-coil region" evidence="1">
    <location>
        <begin position="286"/>
        <end position="313"/>
    </location>
</feature>
<dbReference type="STRING" id="1003.SAMN04488541_103324"/>
<reference evidence="4" key="1">
    <citation type="submission" date="2016-10" db="EMBL/GenBank/DDBJ databases">
        <authorList>
            <person name="Varghese N."/>
            <person name="Submissions S."/>
        </authorList>
    </citation>
    <scope>NUCLEOTIDE SEQUENCE [LARGE SCALE GENOMIC DNA]</scope>
    <source>
        <strain>GEY</strain>
        <strain evidence="4">DSM 9560</strain>
    </source>
</reference>
<feature type="domain" description="NADP-dependent oxidoreductase" evidence="2">
    <location>
        <begin position="15"/>
        <end position="310"/>
    </location>
</feature>
<dbReference type="PANTHER" id="PTHR43147:SF2">
    <property type="entry name" value="NADP-DEPENDENT OXIDOREDUCTASE DOMAIN-CONTAINING PROTEIN"/>
    <property type="match status" value="1"/>
</dbReference>
<keyword evidence="1" id="KW-0175">Coiled coil</keyword>
<dbReference type="CDD" id="cd06154">
    <property type="entry name" value="YjgF_YER057c_UK114_like_6"/>
    <property type="match status" value="1"/>
</dbReference>
<proteinExistence type="predicted"/>
<dbReference type="Proteomes" id="UP000199513">
    <property type="component" value="Unassembled WGS sequence"/>
</dbReference>
<dbReference type="InterPro" id="IPR035959">
    <property type="entry name" value="RutC-like_sf"/>
</dbReference>
<dbReference type="Pfam" id="PF00248">
    <property type="entry name" value="Aldo_ket_red"/>
    <property type="match status" value="1"/>
</dbReference>
<sequence>MKITSLSPHLSISNVITGLWQVADMERNGNKLDIDEAARALIPYVEAGLTTFDMADHYGSAELIAGTLHKKYVPKNQIQLLTKWVPQLGRFNKQEVREAVQTSLKRLQVEQLDLLQYHAWNYANPVWLDHLFYLQELKKEGLINELGLTNFDSAHLKMVLDSRIQVVSNQISFSLLDQRAKQTMLSLCQQYGVKVLAFGTIAGGFLSEKWLNKPEPTSTTLSTWSEMKYKRFIDQAGSWGDFQDLLQVLDDIAGGKSLDIANIASLYILEQEGVGGVIIGARPSQREHIQSNLRILENTLSEKEKQKIEATLQNLRPIAGDCGDEYRKPPFLTASGDLSHHIGQDSPLPYTTKIGKDGRIQVMSGTVWEDMAGYCRAIKQGNRIVVSGTTATHGNQVIGGKDPASQTHFIIDKIEGALQSLGSKLEDVIRTRIFIRNINDWEAVAKAHGVRFKDIRPVNTLVKAELIGEEYLVEIEAEAYLHD</sequence>
<dbReference type="PRINTS" id="PR00069">
    <property type="entry name" value="ALDKETRDTASE"/>
</dbReference>
<evidence type="ECO:0000313" key="3">
    <source>
        <dbReference type="EMBL" id="SFF42567.1"/>
    </source>
</evidence>
<dbReference type="InterPro" id="IPR006175">
    <property type="entry name" value="YjgF/YER057c/UK114"/>
</dbReference>
<keyword evidence="4" id="KW-1185">Reference proteome</keyword>
<evidence type="ECO:0000256" key="1">
    <source>
        <dbReference type="SAM" id="Coils"/>
    </source>
</evidence>
<dbReference type="Pfam" id="PF01042">
    <property type="entry name" value="Ribonuc_L-PSP"/>
    <property type="match status" value="1"/>
</dbReference>
<evidence type="ECO:0000313" key="4">
    <source>
        <dbReference type="Proteomes" id="UP000199513"/>
    </source>
</evidence>
<dbReference type="Gene3D" id="3.30.1330.40">
    <property type="entry name" value="RutC-like"/>
    <property type="match status" value="1"/>
</dbReference>
<accession>A0A1I2INE3</accession>
<dbReference type="SUPFAM" id="SSF51430">
    <property type="entry name" value="NAD(P)-linked oxidoreductase"/>
    <property type="match status" value="1"/>
</dbReference>
<evidence type="ECO:0000259" key="2">
    <source>
        <dbReference type="Pfam" id="PF00248"/>
    </source>
</evidence>
<organism evidence="3 4">
    <name type="scientific">Thermoflexibacter ruber</name>
    <dbReference type="NCBI Taxonomy" id="1003"/>
    <lineage>
        <taxon>Bacteria</taxon>
        <taxon>Pseudomonadati</taxon>
        <taxon>Bacteroidota</taxon>
        <taxon>Cytophagia</taxon>
        <taxon>Cytophagales</taxon>
        <taxon>Thermoflexibacteraceae</taxon>
        <taxon>Thermoflexibacter</taxon>
    </lineage>
</organism>
<dbReference type="Gene3D" id="3.20.20.100">
    <property type="entry name" value="NADP-dependent oxidoreductase domain"/>
    <property type="match status" value="1"/>
</dbReference>
<dbReference type="SUPFAM" id="SSF55298">
    <property type="entry name" value="YjgF-like"/>
    <property type="match status" value="1"/>
</dbReference>
<dbReference type="InterPro" id="IPR020471">
    <property type="entry name" value="AKR"/>
</dbReference>
<dbReference type="OrthoDB" id="9799840at2"/>
<dbReference type="InterPro" id="IPR023210">
    <property type="entry name" value="NADP_OxRdtase_dom"/>
</dbReference>
<gene>
    <name evidence="3" type="ORF">SAMN04488541_103324</name>
</gene>
<name>A0A1I2INE3_9BACT</name>
<dbReference type="CDD" id="cd19101">
    <property type="entry name" value="AKR_unchar"/>
    <property type="match status" value="1"/>
</dbReference>
<dbReference type="RefSeq" id="WP_091548596.1">
    <property type="nucleotide sequence ID" value="NZ_FONY01000033.1"/>
</dbReference>
<dbReference type="EMBL" id="FONY01000033">
    <property type="protein sequence ID" value="SFF42567.1"/>
    <property type="molecule type" value="Genomic_DNA"/>
</dbReference>
<dbReference type="InterPro" id="IPR036812">
    <property type="entry name" value="NAD(P)_OxRdtase_dom_sf"/>
</dbReference>